<dbReference type="EC" id="3.2.1.52" evidence="3"/>
<dbReference type="GO" id="GO:0030203">
    <property type="term" value="P:glycosaminoglycan metabolic process"/>
    <property type="evidence" value="ECO:0007669"/>
    <property type="project" value="TreeGrafter"/>
</dbReference>
<dbReference type="SUPFAM" id="SSF51445">
    <property type="entry name" value="(Trans)glycosidases"/>
    <property type="match status" value="1"/>
</dbReference>
<keyword evidence="4" id="KW-0378">Hydrolase</keyword>
<evidence type="ECO:0000256" key="3">
    <source>
        <dbReference type="ARBA" id="ARBA00012663"/>
    </source>
</evidence>
<accession>A0A934RFE6</accession>
<dbReference type="InterPro" id="IPR015883">
    <property type="entry name" value="Glyco_hydro_20_cat"/>
</dbReference>
<dbReference type="CDD" id="cd06563">
    <property type="entry name" value="GH20_chitobiase-like"/>
    <property type="match status" value="1"/>
</dbReference>
<dbReference type="InterPro" id="IPR059177">
    <property type="entry name" value="GH29D-like_dom"/>
</dbReference>
<proteinExistence type="inferred from homology"/>
<feature type="domain" description="Beta-hexosaminidase bacterial type N-terminal" evidence="9">
    <location>
        <begin position="20"/>
        <end position="153"/>
    </location>
</feature>
<evidence type="ECO:0000256" key="7">
    <source>
        <dbReference type="SAM" id="SignalP"/>
    </source>
</evidence>
<keyword evidence="5" id="KW-0326">Glycosidase</keyword>
<evidence type="ECO:0000313" key="11">
    <source>
        <dbReference type="EMBL" id="MBK1828146.1"/>
    </source>
</evidence>
<dbReference type="Gene3D" id="3.20.20.80">
    <property type="entry name" value="Glycosidases"/>
    <property type="match status" value="1"/>
</dbReference>
<evidence type="ECO:0000256" key="2">
    <source>
        <dbReference type="ARBA" id="ARBA00006285"/>
    </source>
</evidence>
<dbReference type="Pfam" id="PF02838">
    <property type="entry name" value="Glyco_hydro_20b"/>
    <property type="match status" value="1"/>
</dbReference>
<comment type="catalytic activity">
    <reaction evidence="1">
        <text>Hydrolysis of terminal non-reducing N-acetyl-D-hexosamine residues in N-acetyl-beta-D-hexosaminides.</text>
        <dbReference type="EC" id="3.2.1.52"/>
    </reaction>
</comment>
<feature type="active site" description="Proton donor" evidence="6">
    <location>
        <position position="321"/>
    </location>
</feature>
<dbReference type="InterPro" id="IPR025705">
    <property type="entry name" value="Beta_hexosaminidase_sua/sub"/>
</dbReference>
<dbReference type="Pfam" id="PF13290">
    <property type="entry name" value="CHB_HEX_C_1"/>
    <property type="match status" value="1"/>
</dbReference>
<name>A0A934RFE6_9BACT</name>
<feature type="chain" id="PRO_5037734878" description="beta-N-acetylhexosaminidase" evidence="7">
    <location>
        <begin position="18"/>
        <end position="736"/>
    </location>
</feature>
<evidence type="ECO:0000256" key="5">
    <source>
        <dbReference type="ARBA" id="ARBA00023295"/>
    </source>
</evidence>
<keyword evidence="12" id="KW-1185">Reference proteome</keyword>
<dbReference type="InterPro" id="IPR017853">
    <property type="entry name" value="GH"/>
</dbReference>
<dbReference type="RefSeq" id="WP_200280980.1">
    <property type="nucleotide sequence ID" value="NZ_JAENII010000011.1"/>
</dbReference>
<dbReference type="PANTHER" id="PTHR22600:SF57">
    <property type="entry name" value="BETA-N-ACETYLHEXOSAMINIDASE"/>
    <property type="match status" value="1"/>
</dbReference>
<dbReference type="Pfam" id="PF00728">
    <property type="entry name" value="Glyco_hydro_20"/>
    <property type="match status" value="1"/>
</dbReference>
<evidence type="ECO:0000256" key="1">
    <source>
        <dbReference type="ARBA" id="ARBA00001231"/>
    </source>
</evidence>
<dbReference type="GO" id="GO:0016020">
    <property type="term" value="C:membrane"/>
    <property type="evidence" value="ECO:0007669"/>
    <property type="project" value="TreeGrafter"/>
</dbReference>
<evidence type="ECO:0000256" key="6">
    <source>
        <dbReference type="PIRSR" id="PIRSR625705-1"/>
    </source>
</evidence>
<evidence type="ECO:0000313" key="12">
    <source>
        <dbReference type="Proteomes" id="UP000658278"/>
    </source>
</evidence>
<comment type="caution">
    <text evidence="11">The sequence shown here is derived from an EMBL/GenBank/DDBJ whole genome shotgun (WGS) entry which is preliminary data.</text>
</comment>
<evidence type="ECO:0000259" key="10">
    <source>
        <dbReference type="Pfam" id="PF13290"/>
    </source>
</evidence>
<sequence length="736" mass="81799">MKHLLLCSLALFTPLAAQLPLIPKPVSLRMEQGSGLRLTDETTITHSGEETAPAAELLALSLRPPTRLKLPVKQESGVSLGNIHLQLGDVPDTTGREAYQLVTRDDGAVLTGRTLAGLINGTQTLRQLLDPGAFRTSAHDLSDWTIPTVTITDEPAYPWRGMMLDVSRYFFTKEYVLRYLDMMAMHKMNVLHWHLIDDAGWRIEIKKYPKLTEIGAWRGKGNQRYGGFYTQTDIREIVAYAKERNIEVIPEIEIPAHTLPALVAYPELGCTGKQFEVPTRHSISPELYCVGKESTWTFLEDVMNEVCELFPAKFVHIGGDEARYQRWDACDHCQDRRKKEGLKSSKQLQGWATTRIEQVLKKHGKQIIGWDEILDCGVSNQAGIMTWHKPSTAVDGAKRGNPVVMALTGHAYFDVAESKLPGEPPTATWIPPISLKKAYRWHPTPDGLDPKAAANILGANGCVWTDQFLHRADVLADKPGQGTTASEAYVDYLSLPRMAALAEVTWTPRESRDYEDFSKRMEAHYLRYQHADYHFRMPTPRLEVKRQPDGSLLVTGETPIAGGSIHYTLDGSEPTAESPGLTQPLTAPETATFKAVTVAANGDTSLTWTYIDASNKFAHLGSKIGEWKSGEVGNKKPKEVVFDATGFINENGTYLITFQYTGGKHRLDIDGIEVVRNDVDPVGKDIHHGFTGGSRKDNVYTIKVDNYQTGASFKVKALIYGDTGDDSNGVVLIRKK</sequence>
<dbReference type="SUPFAM" id="SSF55545">
    <property type="entry name" value="beta-N-acetylhexosaminidase-like domain"/>
    <property type="match status" value="1"/>
</dbReference>
<dbReference type="Proteomes" id="UP000658278">
    <property type="component" value="Unassembled WGS sequence"/>
</dbReference>
<feature type="signal peptide" evidence="7">
    <location>
        <begin position="1"/>
        <end position="17"/>
    </location>
</feature>
<dbReference type="GO" id="GO:0005975">
    <property type="term" value="P:carbohydrate metabolic process"/>
    <property type="evidence" value="ECO:0007669"/>
    <property type="project" value="InterPro"/>
</dbReference>
<feature type="domain" description="Glycoside hydrolase family 20 catalytic" evidence="8">
    <location>
        <begin position="157"/>
        <end position="508"/>
    </location>
</feature>
<protein>
    <recommendedName>
        <fullName evidence="3">beta-N-acetylhexosaminidase</fullName>
        <ecNumber evidence="3">3.2.1.52</ecNumber>
    </recommendedName>
</protein>
<reference evidence="11" key="1">
    <citation type="submission" date="2021-01" db="EMBL/GenBank/DDBJ databases">
        <title>Modified the classification status of verrucomicrobia.</title>
        <authorList>
            <person name="Feng X."/>
        </authorList>
    </citation>
    <scope>NUCLEOTIDE SEQUENCE</scope>
    <source>
        <strain evidence="11">KCTC 22201</strain>
    </source>
</reference>
<evidence type="ECO:0000256" key="4">
    <source>
        <dbReference type="ARBA" id="ARBA00022801"/>
    </source>
</evidence>
<organism evidence="11 12">
    <name type="scientific">Haloferula rosea</name>
    <dbReference type="NCBI Taxonomy" id="490093"/>
    <lineage>
        <taxon>Bacteria</taxon>
        <taxon>Pseudomonadati</taxon>
        <taxon>Verrucomicrobiota</taxon>
        <taxon>Verrucomicrobiia</taxon>
        <taxon>Verrucomicrobiales</taxon>
        <taxon>Verrucomicrobiaceae</taxon>
        <taxon>Haloferula</taxon>
    </lineage>
</organism>
<dbReference type="InterPro" id="IPR029018">
    <property type="entry name" value="Hex-like_dom2"/>
</dbReference>
<feature type="domain" description="GH29D-like beta-sandwich" evidence="10">
    <location>
        <begin position="554"/>
        <end position="607"/>
    </location>
</feature>
<comment type="similarity">
    <text evidence="2">Belongs to the glycosyl hydrolase 20 family.</text>
</comment>
<dbReference type="InterPro" id="IPR015882">
    <property type="entry name" value="HEX_bac_N"/>
</dbReference>
<keyword evidence="7" id="KW-0732">Signal</keyword>
<evidence type="ECO:0000259" key="8">
    <source>
        <dbReference type="Pfam" id="PF00728"/>
    </source>
</evidence>
<dbReference type="AlphaFoldDB" id="A0A934RFE6"/>
<dbReference type="EMBL" id="JAENII010000011">
    <property type="protein sequence ID" value="MBK1828146.1"/>
    <property type="molecule type" value="Genomic_DNA"/>
</dbReference>
<evidence type="ECO:0000259" key="9">
    <source>
        <dbReference type="Pfam" id="PF02838"/>
    </source>
</evidence>
<gene>
    <name evidence="11" type="ORF">JIN81_14025</name>
</gene>
<dbReference type="Gene3D" id="3.30.379.10">
    <property type="entry name" value="Chitobiase/beta-hexosaminidase domain 2-like"/>
    <property type="match status" value="1"/>
</dbReference>
<dbReference type="GO" id="GO:0004563">
    <property type="term" value="F:beta-N-acetylhexosaminidase activity"/>
    <property type="evidence" value="ECO:0007669"/>
    <property type="project" value="UniProtKB-EC"/>
</dbReference>
<dbReference type="PANTHER" id="PTHR22600">
    <property type="entry name" value="BETA-HEXOSAMINIDASE"/>
    <property type="match status" value="1"/>
</dbReference>
<dbReference type="PRINTS" id="PR00738">
    <property type="entry name" value="GLHYDRLASE20"/>
</dbReference>